<dbReference type="GO" id="GO:0022904">
    <property type="term" value="P:respiratory electron transport chain"/>
    <property type="evidence" value="ECO:0007669"/>
    <property type="project" value="InterPro"/>
</dbReference>
<evidence type="ECO:0000256" key="7">
    <source>
        <dbReference type="ARBA" id="ARBA00022723"/>
    </source>
</evidence>
<gene>
    <name evidence="14" type="primary">cybH</name>
    <name evidence="14" type="ORF">E0485_08965</name>
</gene>
<evidence type="ECO:0000256" key="8">
    <source>
        <dbReference type="ARBA" id="ARBA00022982"/>
    </source>
</evidence>
<dbReference type="OrthoDB" id="197262at2"/>
<dbReference type="GO" id="GO:0005506">
    <property type="term" value="F:iron ion binding"/>
    <property type="evidence" value="ECO:0007669"/>
    <property type="project" value="InterPro"/>
</dbReference>
<evidence type="ECO:0000256" key="12">
    <source>
        <dbReference type="SAM" id="Phobius"/>
    </source>
</evidence>
<keyword evidence="4" id="KW-1003">Cell membrane</keyword>
<evidence type="ECO:0000256" key="2">
    <source>
        <dbReference type="ARBA" id="ARBA00008622"/>
    </source>
</evidence>
<feature type="transmembrane region" description="Helical" evidence="12">
    <location>
        <begin position="155"/>
        <end position="177"/>
    </location>
</feature>
<dbReference type="InterPro" id="IPR016174">
    <property type="entry name" value="Di-haem_cyt_TM"/>
</dbReference>
<dbReference type="PROSITE" id="PS00883">
    <property type="entry name" value="NI_HGENASE_CYTB_2"/>
    <property type="match status" value="1"/>
</dbReference>
<feature type="domain" description="Cytochrome b561 bacterial/Ni-hydrogenase" evidence="13">
    <location>
        <begin position="39"/>
        <end position="242"/>
    </location>
</feature>
<dbReference type="Pfam" id="PF01292">
    <property type="entry name" value="Ni_hydr_CYTB"/>
    <property type="match status" value="1"/>
</dbReference>
<proteinExistence type="inferred from homology"/>
<sequence>MSIPVEKIKHEHPKSRIATKQRRPVQVRDDRKAYVKIYVWELPVRIFHWINAATILIMIITGIYIGNPFLGSIGQEEAYYSFIMGWARYIHFFAAFIFTANLLVRWYWVFKGNKYATSNPAQKAFWVETFETLKFYLFLRNRKPHYTGHNPLAQLSYWIFIGAGSILAMITGYYLLFEPQPESWFGQMFAWVPMIFGSSFTIRSWHHLVAWAFIIFIVIHIYMAYREDWIERNGTMSSIFTGYKSEKKQAIEPHDKQSE</sequence>
<feature type="transmembrane region" description="Helical" evidence="12">
    <location>
        <begin position="208"/>
        <end position="225"/>
    </location>
</feature>
<keyword evidence="15" id="KW-1185">Reference proteome</keyword>
<evidence type="ECO:0000256" key="5">
    <source>
        <dbReference type="ARBA" id="ARBA00022617"/>
    </source>
</evidence>
<evidence type="ECO:0000313" key="15">
    <source>
        <dbReference type="Proteomes" id="UP000295418"/>
    </source>
</evidence>
<keyword evidence="6 12" id="KW-0812">Transmembrane</keyword>
<evidence type="ECO:0000256" key="4">
    <source>
        <dbReference type="ARBA" id="ARBA00022475"/>
    </source>
</evidence>
<dbReference type="RefSeq" id="WP_132417679.1">
    <property type="nucleotide sequence ID" value="NZ_SKFG01000006.1"/>
</dbReference>
<dbReference type="PANTHER" id="PTHR30485:SF0">
    <property type="entry name" value="NI_FE-HYDROGENASE 1 B-TYPE CYTOCHROME SUBUNIT-RELATED"/>
    <property type="match status" value="1"/>
</dbReference>
<dbReference type="PRINTS" id="PR00161">
    <property type="entry name" value="NIHGNASECYTB"/>
</dbReference>
<comment type="subcellular location">
    <subcellularLocation>
        <location evidence="1">Cell membrane</location>
        <topology evidence="1">Multi-pass membrane protein</topology>
    </subcellularLocation>
</comment>
<dbReference type="InterPro" id="IPR011577">
    <property type="entry name" value="Cyt_b561_bac/Ni-Hgenase"/>
</dbReference>
<dbReference type="AlphaFoldDB" id="A0A4V2WP76"/>
<evidence type="ECO:0000313" key="14">
    <source>
        <dbReference type="EMBL" id="TCZ78242.1"/>
    </source>
</evidence>
<dbReference type="NCBIfam" id="TIGR02125">
    <property type="entry name" value="CytB-hydogenase"/>
    <property type="match status" value="1"/>
</dbReference>
<evidence type="ECO:0000256" key="11">
    <source>
        <dbReference type="ARBA" id="ARBA00023136"/>
    </source>
</evidence>
<keyword evidence="7" id="KW-0479">Metal-binding</keyword>
<reference evidence="14 15" key="1">
    <citation type="submission" date="2019-03" db="EMBL/GenBank/DDBJ databases">
        <authorList>
            <person name="Kim M.K.M."/>
        </authorList>
    </citation>
    <scope>NUCLEOTIDE SEQUENCE [LARGE SCALE GENOMIC DNA]</scope>
    <source>
        <strain evidence="14 15">18JY21-1</strain>
    </source>
</reference>
<dbReference type="EMBL" id="SKFG01000006">
    <property type="protein sequence ID" value="TCZ78242.1"/>
    <property type="molecule type" value="Genomic_DNA"/>
</dbReference>
<dbReference type="Proteomes" id="UP000295418">
    <property type="component" value="Unassembled WGS sequence"/>
</dbReference>
<feature type="transmembrane region" description="Helical" evidence="12">
    <location>
        <begin position="86"/>
        <end position="108"/>
    </location>
</feature>
<evidence type="ECO:0000256" key="1">
    <source>
        <dbReference type="ARBA" id="ARBA00004651"/>
    </source>
</evidence>
<dbReference type="GO" id="GO:0009055">
    <property type="term" value="F:electron transfer activity"/>
    <property type="evidence" value="ECO:0007669"/>
    <property type="project" value="InterPro"/>
</dbReference>
<dbReference type="PANTHER" id="PTHR30485">
    <property type="entry name" value="NI/FE-HYDROGENASE 1 B-TYPE CYTOCHROME SUBUNIT"/>
    <property type="match status" value="1"/>
</dbReference>
<keyword evidence="5" id="KW-0349">Heme</keyword>
<dbReference type="SUPFAM" id="SSF81342">
    <property type="entry name" value="Transmembrane di-heme cytochromes"/>
    <property type="match status" value="1"/>
</dbReference>
<protein>
    <submittedName>
        <fullName evidence="14">Ni/Fe-hydrogenase, b-type cytochrome subunit</fullName>
    </submittedName>
</protein>
<feature type="transmembrane region" description="Helical" evidence="12">
    <location>
        <begin position="46"/>
        <end position="65"/>
    </location>
</feature>
<dbReference type="InterPro" id="IPR051542">
    <property type="entry name" value="Hydrogenase_cytochrome"/>
</dbReference>
<dbReference type="InterPro" id="IPR000516">
    <property type="entry name" value="Ni-dep_Hydgase_cyt-B"/>
</dbReference>
<evidence type="ECO:0000259" key="13">
    <source>
        <dbReference type="Pfam" id="PF01292"/>
    </source>
</evidence>
<comment type="similarity">
    <text evidence="2">Belongs to the HupC/HyaC/HydC family.</text>
</comment>
<dbReference type="Gene3D" id="1.20.950.20">
    <property type="entry name" value="Transmembrane di-heme cytochromes, Chain C"/>
    <property type="match status" value="1"/>
</dbReference>
<name>A0A4V2WP76_9BACL</name>
<dbReference type="GO" id="GO:0005886">
    <property type="term" value="C:plasma membrane"/>
    <property type="evidence" value="ECO:0007669"/>
    <property type="project" value="UniProtKB-SubCell"/>
</dbReference>
<dbReference type="GO" id="GO:0020037">
    <property type="term" value="F:heme binding"/>
    <property type="evidence" value="ECO:0007669"/>
    <property type="project" value="TreeGrafter"/>
</dbReference>
<keyword evidence="10" id="KW-0408">Iron</keyword>
<evidence type="ECO:0000256" key="6">
    <source>
        <dbReference type="ARBA" id="ARBA00022692"/>
    </source>
</evidence>
<keyword evidence="9 12" id="KW-1133">Transmembrane helix</keyword>
<evidence type="ECO:0000256" key="3">
    <source>
        <dbReference type="ARBA" id="ARBA00022448"/>
    </source>
</evidence>
<keyword evidence="11 12" id="KW-0472">Membrane</keyword>
<evidence type="ECO:0000256" key="9">
    <source>
        <dbReference type="ARBA" id="ARBA00022989"/>
    </source>
</evidence>
<comment type="caution">
    <text evidence="14">The sequence shown here is derived from an EMBL/GenBank/DDBJ whole genome shotgun (WGS) entry which is preliminary data.</text>
</comment>
<organism evidence="14 15">
    <name type="scientific">Paenibacillus albiflavus</name>
    <dbReference type="NCBI Taxonomy" id="2545760"/>
    <lineage>
        <taxon>Bacteria</taxon>
        <taxon>Bacillati</taxon>
        <taxon>Bacillota</taxon>
        <taxon>Bacilli</taxon>
        <taxon>Bacillales</taxon>
        <taxon>Paenibacillaceae</taxon>
        <taxon>Paenibacillus</taxon>
    </lineage>
</organism>
<evidence type="ECO:0000256" key="10">
    <source>
        <dbReference type="ARBA" id="ARBA00023004"/>
    </source>
</evidence>
<accession>A0A4V2WP76</accession>
<keyword evidence="3" id="KW-0813">Transport</keyword>
<keyword evidence="8" id="KW-0249">Electron transport</keyword>